<name>A0A8S3ZZ24_9EUPU</name>
<dbReference type="Proteomes" id="UP000678393">
    <property type="component" value="Unassembled WGS sequence"/>
</dbReference>
<feature type="region of interest" description="Disordered" evidence="1">
    <location>
        <begin position="1"/>
        <end position="24"/>
    </location>
</feature>
<sequence>MKMRSGKNLDEQNDDNRNEVQSPVNMKEEKLMNRVYYTVFISLILDLLAFTVILPLLPSLLDHYSQNDESGLYSALKNSVSSFRSFVGAPDTPRWNSVLFG</sequence>
<keyword evidence="2" id="KW-0472">Membrane</keyword>
<accession>A0A8S3ZZ24</accession>
<evidence type="ECO:0000313" key="4">
    <source>
        <dbReference type="Proteomes" id="UP000678393"/>
    </source>
</evidence>
<gene>
    <name evidence="3" type="ORF">CUNI_LOCUS20451</name>
</gene>
<keyword evidence="2" id="KW-1133">Transmembrane helix</keyword>
<dbReference type="EMBL" id="CAJHNH020007712">
    <property type="protein sequence ID" value="CAG5134893.1"/>
    <property type="molecule type" value="Genomic_DNA"/>
</dbReference>
<proteinExistence type="predicted"/>
<dbReference type="OrthoDB" id="196650at2759"/>
<evidence type="ECO:0000256" key="1">
    <source>
        <dbReference type="SAM" id="MobiDB-lite"/>
    </source>
</evidence>
<comment type="caution">
    <text evidence="3">The sequence shown here is derived from an EMBL/GenBank/DDBJ whole genome shotgun (WGS) entry which is preliminary data.</text>
</comment>
<keyword evidence="4" id="KW-1185">Reference proteome</keyword>
<feature type="compositionally biased region" description="Basic and acidic residues" evidence="1">
    <location>
        <begin position="7"/>
        <end position="18"/>
    </location>
</feature>
<feature type="non-terminal residue" evidence="3">
    <location>
        <position position="101"/>
    </location>
</feature>
<reference evidence="3" key="1">
    <citation type="submission" date="2021-04" db="EMBL/GenBank/DDBJ databases">
        <authorList>
            <consortium name="Molecular Ecology Group"/>
        </authorList>
    </citation>
    <scope>NUCLEOTIDE SEQUENCE</scope>
</reference>
<feature type="transmembrane region" description="Helical" evidence="2">
    <location>
        <begin position="35"/>
        <end position="57"/>
    </location>
</feature>
<evidence type="ECO:0000313" key="3">
    <source>
        <dbReference type="EMBL" id="CAG5134893.1"/>
    </source>
</evidence>
<organism evidence="3 4">
    <name type="scientific">Candidula unifasciata</name>
    <dbReference type="NCBI Taxonomy" id="100452"/>
    <lineage>
        <taxon>Eukaryota</taxon>
        <taxon>Metazoa</taxon>
        <taxon>Spiralia</taxon>
        <taxon>Lophotrochozoa</taxon>
        <taxon>Mollusca</taxon>
        <taxon>Gastropoda</taxon>
        <taxon>Heterobranchia</taxon>
        <taxon>Euthyneura</taxon>
        <taxon>Panpulmonata</taxon>
        <taxon>Eupulmonata</taxon>
        <taxon>Stylommatophora</taxon>
        <taxon>Helicina</taxon>
        <taxon>Helicoidea</taxon>
        <taxon>Geomitridae</taxon>
        <taxon>Candidula</taxon>
    </lineage>
</organism>
<keyword evidence="2" id="KW-0812">Transmembrane</keyword>
<evidence type="ECO:0000256" key="2">
    <source>
        <dbReference type="SAM" id="Phobius"/>
    </source>
</evidence>
<protein>
    <submittedName>
        <fullName evidence="3">Uncharacterized protein</fullName>
    </submittedName>
</protein>
<dbReference type="AlphaFoldDB" id="A0A8S3ZZ24"/>